<feature type="signal peptide" evidence="2">
    <location>
        <begin position="1"/>
        <end position="21"/>
    </location>
</feature>
<name>A0ABT5VAP0_9BACI</name>
<dbReference type="RefSeq" id="WP_275117044.1">
    <property type="nucleotide sequence ID" value="NZ_JAOTPO010000002.1"/>
</dbReference>
<gene>
    <name evidence="4" type="ORF">N7Z68_03380</name>
</gene>
<keyword evidence="2" id="KW-0732">Signal</keyword>
<protein>
    <submittedName>
        <fullName evidence="4">Ltp family lipoprotein</fullName>
    </submittedName>
</protein>
<feature type="domain" description="Putative host cell surface-exposed lipoprotein Ltp-like HTH region" evidence="3">
    <location>
        <begin position="125"/>
        <end position="172"/>
    </location>
</feature>
<reference evidence="4" key="1">
    <citation type="submission" date="2024-05" db="EMBL/GenBank/DDBJ databases">
        <title>Alkalihalobacillus sp. strain MEB203 novel alkaliphilic bacterium from Lonar Lake, India.</title>
        <authorList>
            <person name="Joshi A."/>
            <person name="Thite S."/>
            <person name="Mengade P."/>
        </authorList>
    </citation>
    <scope>NUCLEOTIDE SEQUENCE</scope>
    <source>
        <strain evidence="4">MEB 203</strain>
    </source>
</reference>
<comment type="caution">
    <text evidence="4">The sequence shown here is derived from an EMBL/GenBank/DDBJ whole genome shotgun (WGS) entry which is preliminary data.</text>
</comment>
<dbReference type="InterPro" id="IPR011434">
    <property type="entry name" value="Ltp-like_HTH"/>
</dbReference>
<evidence type="ECO:0000313" key="4">
    <source>
        <dbReference type="EMBL" id="MDE5412412.1"/>
    </source>
</evidence>
<evidence type="ECO:0000313" key="5">
    <source>
        <dbReference type="Proteomes" id="UP001148125"/>
    </source>
</evidence>
<proteinExistence type="predicted"/>
<accession>A0ABT5VAP0</accession>
<dbReference type="Gene3D" id="1.10.10.10">
    <property type="entry name" value="Winged helix-like DNA-binding domain superfamily/Winged helix DNA-binding domain"/>
    <property type="match status" value="2"/>
</dbReference>
<organism evidence="4 5">
    <name type="scientific">Alkalihalobacterium chitinilyticum</name>
    <dbReference type="NCBI Taxonomy" id="2980103"/>
    <lineage>
        <taxon>Bacteria</taxon>
        <taxon>Bacillati</taxon>
        <taxon>Bacillota</taxon>
        <taxon>Bacilli</taxon>
        <taxon>Bacillales</taxon>
        <taxon>Bacillaceae</taxon>
        <taxon>Alkalihalobacterium</taxon>
    </lineage>
</organism>
<evidence type="ECO:0000256" key="2">
    <source>
        <dbReference type="SAM" id="SignalP"/>
    </source>
</evidence>
<evidence type="ECO:0000256" key="1">
    <source>
        <dbReference type="SAM" id="MobiDB-lite"/>
    </source>
</evidence>
<dbReference type="Pfam" id="PF07553">
    <property type="entry name" value="Lipoprotein_Ltp"/>
    <property type="match status" value="2"/>
</dbReference>
<dbReference type="Proteomes" id="UP001148125">
    <property type="component" value="Unassembled WGS sequence"/>
</dbReference>
<sequence length="174" mass="19717">MKKILSITLMALLIAVMTACGEAEDQVPAETEEAEELEIDTETTDEEVEVTDEVEEAKEVDEVEPAEQEAADVPREYRNALRAAENYISFMPFSEKGLFQQLSSEYGDQYPEDAAQYAIENIEVDYNEQALKAAINYLDIMPMSDQELFDQLTSEYGDQYTNEQAQYAIDNLPN</sequence>
<feature type="chain" id="PRO_5046196519" evidence="2">
    <location>
        <begin position="22"/>
        <end position="174"/>
    </location>
</feature>
<keyword evidence="5" id="KW-1185">Reference proteome</keyword>
<dbReference type="EMBL" id="JAOTPO010000002">
    <property type="protein sequence ID" value="MDE5412412.1"/>
    <property type="molecule type" value="Genomic_DNA"/>
</dbReference>
<evidence type="ECO:0000259" key="3">
    <source>
        <dbReference type="Pfam" id="PF07553"/>
    </source>
</evidence>
<feature type="region of interest" description="Disordered" evidence="1">
    <location>
        <begin position="24"/>
        <end position="49"/>
    </location>
</feature>
<dbReference type="InterPro" id="IPR036388">
    <property type="entry name" value="WH-like_DNA-bd_sf"/>
</dbReference>
<feature type="domain" description="Putative host cell surface-exposed lipoprotein Ltp-like HTH region" evidence="3">
    <location>
        <begin position="76"/>
        <end position="122"/>
    </location>
</feature>
<keyword evidence="4" id="KW-0449">Lipoprotein</keyword>
<dbReference type="PROSITE" id="PS51257">
    <property type="entry name" value="PROKAR_LIPOPROTEIN"/>
    <property type="match status" value="1"/>
</dbReference>